<reference evidence="1 3" key="1">
    <citation type="journal article" date="2017" name="Biochemistry">
        <title>Identification of the Biosynthetic Pathway for the Antibiotic Bicyclomycin.</title>
        <authorList>
            <person name="Patteson J."/>
            <person name="Cai W."/>
            <person name="Johnson R.A."/>
            <person name="Santa Maria K."/>
            <person name="Li B."/>
        </authorList>
    </citation>
    <scope>NUCLEOTIDE SEQUENCE [LARGE SCALE GENOMIC DNA]</scope>
    <source>
        <strain evidence="1 3">ATCC 21532</strain>
    </source>
</reference>
<organism evidence="1 3">
    <name type="scientific">Streptomyces cinnamoneus</name>
    <name type="common">Streptoverticillium cinnamoneum</name>
    <dbReference type="NCBI Taxonomy" id="53446"/>
    <lineage>
        <taxon>Bacteria</taxon>
        <taxon>Bacillati</taxon>
        <taxon>Actinomycetota</taxon>
        <taxon>Actinomycetes</taxon>
        <taxon>Kitasatosporales</taxon>
        <taxon>Streptomycetaceae</taxon>
        <taxon>Streptomyces</taxon>
        <taxon>Streptomyces cinnamoneus group</taxon>
    </lineage>
</organism>
<dbReference type="EMBL" id="NHZO01000153">
    <property type="protein sequence ID" value="PHQ49772.1"/>
    <property type="molecule type" value="Genomic_DNA"/>
</dbReference>
<proteinExistence type="predicted"/>
<protein>
    <submittedName>
        <fullName evidence="1">Uncharacterized protein</fullName>
    </submittedName>
</protein>
<dbReference type="AlphaFoldDB" id="A0A2G1XEZ0"/>
<comment type="caution">
    <text evidence="1">The sequence shown here is derived from an EMBL/GenBank/DDBJ whole genome shotgun (WGS) entry which is preliminary data.</text>
</comment>
<name>A0A2G1XEZ0_STRCJ</name>
<evidence type="ECO:0000313" key="3">
    <source>
        <dbReference type="Proteomes" id="UP000222531"/>
    </source>
</evidence>
<accession>A0A2G1XEZ0</accession>
<keyword evidence="3" id="KW-1185">Reference proteome</keyword>
<dbReference type="Proteomes" id="UP000222531">
    <property type="component" value="Unassembled WGS sequence"/>
</dbReference>
<evidence type="ECO:0000313" key="2">
    <source>
        <dbReference type="EMBL" id="PHQ49772.1"/>
    </source>
</evidence>
<gene>
    <name evidence="1" type="ORF">BLA24_22815</name>
    <name evidence="2" type="ORF">BLA24_22820</name>
</gene>
<sequence>MGTHRRLPGSTRRKVGTTSSHHAPYVLGCTRATMAGTMSCDTARWSESQKAGLSSDWGLQLDPMKLELLVIADQHCCGEYVPGPCTHRPSRHESR</sequence>
<dbReference type="EMBL" id="NHZO01000153">
    <property type="protein sequence ID" value="PHQ49771.1"/>
    <property type="molecule type" value="Genomic_DNA"/>
</dbReference>
<evidence type="ECO:0000313" key="1">
    <source>
        <dbReference type="EMBL" id="PHQ49771.1"/>
    </source>
</evidence>